<reference evidence="1 2" key="1">
    <citation type="journal article" date="2019" name="Int. J. Syst. Evol. Microbiol.">
        <title>The Global Catalogue of Microorganisms (GCM) 10K type strain sequencing project: providing services to taxonomists for standard genome sequencing and annotation.</title>
        <authorList>
            <consortium name="The Broad Institute Genomics Platform"/>
            <consortium name="The Broad Institute Genome Sequencing Center for Infectious Disease"/>
            <person name="Wu L."/>
            <person name="Ma J."/>
        </authorList>
    </citation>
    <scope>NUCLEOTIDE SEQUENCE [LARGE SCALE GENOMIC DNA]</scope>
    <source>
        <strain evidence="1 2">JCM 5052</strain>
    </source>
</reference>
<accession>A0ABN1ERM2</accession>
<sequence length="84" mass="8191">MVPFSSTSLLPEARSFGGAAAFGRSGSVAFDVFDGIDGIDRFDGASAGATDAVVVADALAAEAVAPVGTRAVPTTDKTAAATKA</sequence>
<dbReference type="EMBL" id="BAAABZ010000089">
    <property type="protein sequence ID" value="GAA0572548.1"/>
    <property type="molecule type" value="Genomic_DNA"/>
</dbReference>
<organism evidence="1 2">
    <name type="scientific">Streptomyces mordarskii</name>
    <dbReference type="NCBI Taxonomy" id="1226758"/>
    <lineage>
        <taxon>Bacteria</taxon>
        <taxon>Bacillati</taxon>
        <taxon>Actinomycetota</taxon>
        <taxon>Actinomycetes</taxon>
        <taxon>Kitasatosporales</taxon>
        <taxon>Streptomycetaceae</taxon>
        <taxon>Streptomyces</taxon>
    </lineage>
</organism>
<dbReference type="Proteomes" id="UP001501576">
    <property type="component" value="Unassembled WGS sequence"/>
</dbReference>
<name>A0ABN1ERM2_9ACTN</name>
<protein>
    <submittedName>
        <fullName evidence="1">Uncharacterized protein</fullName>
    </submittedName>
</protein>
<proteinExistence type="predicted"/>
<evidence type="ECO:0000313" key="2">
    <source>
        <dbReference type="Proteomes" id="UP001501576"/>
    </source>
</evidence>
<comment type="caution">
    <text evidence="1">The sequence shown here is derived from an EMBL/GenBank/DDBJ whole genome shotgun (WGS) entry which is preliminary data.</text>
</comment>
<gene>
    <name evidence="1" type="ORF">GCM10010390_89660</name>
</gene>
<keyword evidence="2" id="KW-1185">Reference proteome</keyword>
<evidence type="ECO:0000313" key="1">
    <source>
        <dbReference type="EMBL" id="GAA0572548.1"/>
    </source>
</evidence>